<feature type="region of interest" description="Disordered" evidence="1">
    <location>
        <begin position="117"/>
        <end position="168"/>
    </location>
</feature>
<dbReference type="OrthoDB" id="10333147at2759"/>
<feature type="compositionally biased region" description="Polar residues" evidence="1">
    <location>
        <begin position="117"/>
        <end position="131"/>
    </location>
</feature>
<gene>
    <name evidence="2" type="ORF">CDD82_7775</name>
</gene>
<feature type="compositionally biased region" description="Polar residues" evidence="1">
    <location>
        <begin position="139"/>
        <end position="152"/>
    </location>
</feature>
<reference evidence="2 3" key="1">
    <citation type="submission" date="2017-06" db="EMBL/GenBank/DDBJ databases">
        <title>Ant-infecting Ophiocordyceps genomes reveal a high diversity of potential behavioral manipulation genes and a possible major role for enterotoxins.</title>
        <authorList>
            <person name="De Bekker C."/>
            <person name="Evans H.C."/>
            <person name="Brachmann A."/>
            <person name="Hughes D.P."/>
        </authorList>
    </citation>
    <scope>NUCLEOTIDE SEQUENCE [LARGE SCALE GENOMIC DNA]</scope>
    <source>
        <strain evidence="2 3">1348a</strain>
    </source>
</reference>
<accession>A0A2C5YPH7</accession>
<organism evidence="2 3">
    <name type="scientific">Ophiocordyceps australis</name>
    <dbReference type="NCBI Taxonomy" id="1399860"/>
    <lineage>
        <taxon>Eukaryota</taxon>
        <taxon>Fungi</taxon>
        <taxon>Dikarya</taxon>
        <taxon>Ascomycota</taxon>
        <taxon>Pezizomycotina</taxon>
        <taxon>Sordariomycetes</taxon>
        <taxon>Hypocreomycetidae</taxon>
        <taxon>Hypocreales</taxon>
        <taxon>Ophiocordycipitaceae</taxon>
        <taxon>Ophiocordyceps</taxon>
    </lineage>
</organism>
<protein>
    <submittedName>
        <fullName evidence="2">Uncharacterized protein</fullName>
    </submittedName>
</protein>
<sequence length="168" mass="18691">MLQAIVWLAIGKGGGIEARPWSLLLSYLGLTRVIRFHVKSKPFDQIPGTKYLLHVDLDAPSTSSQYSKRIYLCRLSTARHYREFDEAVRKTPAKACQEWASDIVACLSHTGMLSHGVSRQISAQRRNQSTEPWRGDGNRTGQSASGSSSNTRELGEQSERCNHGSVCQ</sequence>
<evidence type="ECO:0000313" key="2">
    <source>
        <dbReference type="EMBL" id="PHH69420.1"/>
    </source>
</evidence>
<dbReference type="EMBL" id="NJEU01000942">
    <property type="protein sequence ID" value="PHH69420.1"/>
    <property type="molecule type" value="Genomic_DNA"/>
</dbReference>
<dbReference type="AlphaFoldDB" id="A0A2C5YPH7"/>
<evidence type="ECO:0000313" key="3">
    <source>
        <dbReference type="Proteomes" id="UP000224854"/>
    </source>
</evidence>
<evidence type="ECO:0000256" key="1">
    <source>
        <dbReference type="SAM" id="MobiDB-lite"/>
    </source>
</evidence>
<name>A0A2C5YPH7_9HYPO</name>
<proteinExistence type="predicted"/>
<comment type="caution">
    <text evidence="2">The sequence shown here is derived from an EMBL/GenBank/DDBJ whole genome shotgun (WGS) entry which is preliminary data.</text>
</comment>
<dbReference type="Proteomes" id="UP000224854">
    <property type="component" value="Unassembled WGS sequence"/>
</dbReference>
<feature type="compositionally biased region" description="Basic and acidic residues" evidence="1">
    <location>
        <begin position="153"/>
        <end position="162"/>
    </location>
</feature>
<keyword evidence="3" id="KW-1185">Reference proteome</keyword>